<dbReference type="GO" id="GO:0046872">
    <property type="term" value="F:metal ion binding"/>
    <property type="evidence" value="ECO:0007669"/>
    <property type="project" value="UniProtKB-KW"/>
</dbReference>
<dbReference type="CDD" id="cd03426">
    <property type="entry name" value="NUDIX_CoAse_Nudt7"/>
    <property type="match status" value="1"/>
</dbReference>
<comment type="cofactor">
    <cofactor evidence="1">
        <name>Mn(2+)</name>
        <dbReference type="ChEBI" id="CHEBI:29035"/>
    </cofactor>
</comment>
<sequence length="195" mass="21667">MANFKKMRVPLTGKRPAARAAVLAPLCAPGGRVSLLYTVRSPMLRAHSGQISFPGGKCDLNETPAQTALRETEEETGLKQNKIEIWGEGPEFPGRNNKVIITPVIGSIMDLKKEDFNVNKNEVAEVFAISLESFCDPKNQHHTQFTNGFILPVFSVEGYKIWGVTAYITHSILRSLLPADVYKNDWTSKKVKLQP</sequence>
<keyword evidence="6" id="KW-0464">Manganese</keyword>
<evidence type="ECO:0000259" key="7">
    <source>
        <dbReference type="PROSITE" id="PS51462"/>
    </source>
</evidence>
<dbReference type="AlphaFoldDB" id="A0A8S4FSE1"/>
<dbReference type="PROSITE" id="PS00893">
    <property type="entry name" value="NUDIX_BOX"/>
    <property type="match status" value="1"/>
</dbReference>
<dbReference type="SUPFAM" id="SSF55811">
    <property type="entry name" value="Nudix"/>
    <property type="match status" value="1"/>
</dbReference>
<dbReference type="InterPro" id="IPR015797">
    <property type="entry name" value="NUDIX_hydrolase-like_dom_sf"/>
</dbReference>
<dbReference type="Gene3D" id="3.90.79.10">
    <property type="entry name" value="Nucleoside Triphosphate Pyrophosphohydrolase"/>
    <property type="match status" value="1"/>
</dbReference>
<keyword evidence="3" id="KW-0479">Metal-binding</keyword>
<keyword evidence="5" id="KW-0460">Magnesium</keyword>
<dbReference type="GO" id="GO:0010945">
    <property type="term" value="F:coenzyme A diphosphatase activity"/>
    <property type="evidence" value="ECO:0007669"/>
    <property type="project" value="InterPro"/>
</dbReference>
<dbReference type="InterPro" id="IPR045121">
    <property type="entry name" value="CoAse"/>
</dbReference>
<feature type="domain" description="Nudix hydrolase" evidence="7">
    <location>
        <begin position="13"/>
        <end position="151"/>
    </location>
</feature>
<keyword evidence="4" id="KW-0378">Hydrolase</keyword>
<dbReference type="Proteomes" id="UP000653454">
    <property type="component" value="Unassembled WGS sequence"/>
</dbReference>
<proteinExistence type="predicted"/>
<accession>A0A8S4FSE1</accession>
<evidence type="ECO:0000256" key="3">
    <source>
        <dbReference type="ARBA" id="ARBA00022723"/>
    </source>
</evidence>
<dbReference type="InterPro" id="IPR020084">
    <property type="entry name" value="NUDIX_hydrolase_CS"/>
</dbReference>
<evidence type="ECO:0000313" key="9">
    <source>
        <dbReference type="Proteomes" id="UP000653454"/>
    </source>
</evidence>
<evidence type="ECO:0000256" key="4">
    <source>
        <dbReference type="ARBA" id="ARBA00022801"/>
    </source>
</evidence>
<evidence type="ECO:0000256" key="6">
    <source>
        <dbReference type="ARBA" id="ARBA00023211"/>
    </source>
</evidence>
<dbReference type="Pfam" id="PF00293">
    <property type="entry name" value="NUDIX"/>
    <property type="match status" value="1"/>
</dbReference>
<comment type="caution">
    <text evidence="8">The sequence shown here is derived from an EMBL/GenBank/DDBJ whole genome shotgun (WGS) entry which is preliminary data.</text>
</comment>
<dbReference type="InterPro" id="IPR000086">
    <property type="entry name" value="NUDIX_hydrolase_dom"/>
</dbReference>
<keyword evidence="9" id="KW-1185">Reference proteome</keyword>
<protein>
    <submittedName>
        <fullName evidence="8">(diamondback moth) hypothetical protein</fullName>
    </submittedName>
</protein>
<dbReference type="PANTHER" id="PTHR12992">
    <property type="entry name" value="NUDIX HYDROLASE"/>
    <property type="match status" value="1"/>
</dbReference>
<evidence type="ECO:0000256" key="2">
    <source>
        <dbReference type="ARBA" id="ARBA00001946"/>
    </source>
</evidence>
<dbReference type="EMBL" id="CAJHNJ030000038">
    <property type="protein sequence ID" value="CAG9129609.1"/>
    <property type="molecule type" value="Genomic_DNA"/>
</dbReference>
<dbReference type="PANTHER" id="PTHR12992:SF11">
    <property type="entry name" value="MITOCHONDRIAL COENZYME A DIPHOSPHATASE NUDT8"/>
    <property type="match status" value="1"/>
</dbReference>
<organism evidence="8 9">
    <name type="scientific">Plutella xylostella</name>
    <name type="common">Diamondback moth</name>
    <name type="synonym">Plutella maculipennis</name>
    <dbReference type="NCBI Taxonomy" id="51655"/>
    <lineage>
        <taxon>Eukaryota</taxon>
        <taxon>Metazoa</taxon>
        <taxon>Ecdysozoa</taxon>
        <taxon>Arthropoda</taxon>
        <taxon>Hexapoda</taxon>
        <taxon>Insecta</taxon>
        <taxon>Pterygota</taxon>
        <taxon>Neoptera</taxon>
        <taxon>Endopterygota</taxon>
        <taxon>Lepidoptera</taxon>
        <taxon>Glossata</taxon>
        <taxon>Ditrysia</taxon>
        <taxon>Yponomeutoidea</taxon>
        <taxon>Plutellidae</taxon>
        <taxon>Plutella</taxon>
    </lineage>
</organism>
<comment type="cofactor">
    <cofactor evidence="2">
        <name>Mg(2+)</name>
        <dbReference type="ChEBI" id="CHEBI:18420"/>
    </cofactor>
</comment>
<evidence type="ECO:0000256" key="1">
    <source>
        <dbReference type="ARBA" id="ARBA00001936"/>
    </source>
</evidence>
<reference evidence="8" key="1">
    <citation type="submission" date="2020-11" db="EMBL/GenBank/DDBJ databases">
        <authorList>
            <person name="Whiteford S."/>
        </authorList>
    </citation>
    <scope>NUCLEOTIDE SEQUENCE</scope>
</reference>
<evidence type="ECO:0000256" key="5">
    <source>
        <dbReference type="ARBA" id="ARBA00022842"/>
    </source>
</evidence>
<gene>
    <name evidence="8" type="ORF">PLXY2_LOCUS9577</name>
</gene>
<dbReference type="PROSITE" id="PS51462">
    <property type="entry name" value="NUDIX"/>
    <property type="match status" value="1"/>
</dbReference>
<name>A0A8S4FSE1_PLUXY</name>
<evidence type="ECO:0000313" key="8">
    <source>
        <dbReference type="EMBL" id="CAG9129609.1"/>
    </source>
</evidence>